<gene>
    <name evidence="1" type="ORF">HQ865_01835</name>
</gene>
<protein>
    <recommendedName>
        <fullName evidence="3">Two component regulator with propeller domain</fullName>
    </recommendedName>
</protein>
<dbReference type="Gene3D" id="2.130.10.10">
    <property type="entry name" value="YVTN repeat-like/Quinoprotein amine dehydrogenase"/>
    <property type="match status" value="2"/>
</dbReference>
<evidence type="ECO:0000313" key="2">
    <source>
        <dbReference type="Proteomes" id="UP000505355"/>
    </source>
</evidence>
<dbReference type="RefSeq" id="WP_173413250.1">
    <property type="nucleotide sequence ID" value="NZ_CP054139.1"/>
</dbReference>
<dbReference type="InterPro" id="IPR011110">
    <property type="entry name" value="Reg_prop"/>
</dbReference>
<dbReference type="EMBL" id="CP054139">
    <property type="protein sequence ID" value="QKJ28548.1"/>
    <property type="molecule type" value="Genomic_DNA"/>
</dbReference>
<dbReference type="KEGG" id="mmab:HQ865_01835"/>
<sequence length="488" mass="54389">MKLRHLLFFGLLYIFLPAISFAQNLFSEKIGICSDVKYCMDCGAPKATVDPFVLNDICDRMNLRYNFKGGYGSITFQVLVDSIGNSCVLSHTDVSHNQLSRELMVSLNTCIWRPARVDGKKVNASVNVMFTIADGRIRGEMVRLDLTELKPADNPVVYNKQYQYQNPLLSSYNFTALTKYNSPLPDNVSQASIVDKTDTLWYATTAGLVKFDGNGFFPVNGTNSPFAAAPDVSAIAVDKDNYKWIYANANVYMYNNTGAGWQIFNPEQFKIGKPYSIITTATGEVFMPNSKGLLILRNGKFRLIDNQVIWQMPSNNVYYAYYDKRGRLWIGTSKGSVMIDRDQKVTSFNKTNTPLANTCITNVTEDDKGNLYFSLLACENPGNDNDEEGLAIMTADGKWSHYNDKNSGMPANHVNALLFDKLERVLWLAVDKAGLVRFDLKGGWENYHNGNSPVPGPNVTSLAQDNKGLIYVATTNGLLMMMKKGAGQ</sequence>
<reference evidence="1 2" key="1">
    <citation type="submission" date="2020-05" db="EMBL/GenBank/DDBJ databases">
        <title>Mucilaginibacter mali sp. nov.</title>
        <authorList>
            <person name="Kim H.S."/>
            <person name="Lee K.C."/>
            <person name="Suh M.K."/>
            <person name="Kim J.-S."/>
            <person name="Han K.-I."/>
            <person name="Eom M.K."/>
            <person name="Shin Y.K."/>
            <person name="Lee J.-S."/>
        </authorList>
    </citation>
    <scope>NUCLEOTIDE SEQUENCE [LARGE SCALE GENOMIC DNA]</scope>
    <source>
        <strain evidence="1 2">G2-14</strain>
    </source>
</reference>
<organism evidence="1 2">
    <name type="scientific">Mucilaginibacter mali</name>
    <dbReference type="NCBI Taxonomy" id="2740462"/>
    <lineage>
        <taxon>Bacteria</taxon>
        <taxon>Pseudomonadati</taxon>
        <taxon>Bacteroidota</taxon>
        <taxon>Sphingobacteriia</taxon>
        <taxon>Sphingobacteriales</taxon>
        <taxon>Sphingobacteriaceae</taxon>
        <taxon>Mucilaginibacter</taxon>
    </lineage>
</organism>
<evidence type="ECO:0008006" key="3">
    <source>
        <dbReference type="Google" id="ProtNLM"/>
    </source>
</evidence>
<name>A0A7D4PRW3_9SPHI</name>
<proteinExistence type="predicted"/>
<dbReference type="Proteomes" id="UP000505355">
    <property type="component" value="Chromosome"/>
</dbReference>
<dbReference type="SUPFAM" id="SSF63829">
    <property type="entry name" value="Calcium-dependent phosphotriesterase"/>
    <property type="match status" value="2"/>
</dbReference>
<evidence type="ECO:0000313" key="1">
    <source>
        <dbReference type="EMBL" id="QKJ28548.1"/>
    </source>
</evidence>
<accession>A0A7D4PRW3</accession>
<keyword evidence="2" id="KW-1185">Reference proteome</keyword>
<dbReference type="AlphaFoldDB" id="A0A7D4PRW3"/>
<dbReference type="InterPro" id="IPR015943">
    <property type="entry name" value="WD40/YVTN_repeat-like_dom_sf"/>
</dbReference>
<dbReference type="Pfam" id="PF07494">
    <property type="entry name" value="Reg_prop"/>
    <property type="match status" value="1"/>
</dbReference>